<evidence type="ECO:0000313" key="3">
    <source>
        <dbReference type="EMBL" id="SMX54325.1"/>
    </source>
</evidence>
<reference evidence="4" key="1">
    <citation type="submission" date="2017-05" db="EMBL/GenBank/DDBJ databases">
        <authorList>
            <person name="Kirkegaard R."/>
            <person name="Mcilroy J S."/>
        </authorList>
    </citation>
    <scope>NUCLEOTIDE SEQUENCE [LARGE SCALE GENOMIC DNA]</scope>
</reference>
<dbReference type="RefSeq" id="WP_087862183.1">
    <property type="nucleotide sequence ID" value="NZ_LT859958.1"/>
</dbReference>
<dbReference type="GO" id="GO:0008168">
    <property type="term" value="F:methyltransferase activity"/>
    <property type="evidence" value="ECO:0007669"/>
    <property type="project" value="UniProtKB-KW"/>
</dbReference>
<evidence type="ECO:0000256" key="2">
    <source>
        <dbReference type="ARBA" id="ARBA00022679"/>
    </source>
</evidence>
<dbReference type="PANTHER" id="PTHR43542">
    <property type="entry name" value="METHYLTRANSFERASE"/>
    <property type="match status" value="1"/>
</dbReference>
<dbReference type="InterPro" id="IPR029063">
    <property type="entry name" value="SAM-dependent_MTases_sf"/>
</dbReference>
<keyword evidence="1" id="KW-0489">Methyltransferase</keyword>
<dbReference type="InterPro" id="IPR004398">
    <property type="entry name" value="RNA_MeTrfase_RsmD"/>
</dbReference>
<evidence type="ECO:0000256" key="1">
    <source>
        <dbReference type="ARBA" id="ARBA00022603"/>
    </source>
</evidence>
<dbReference type="PIRSF" id="PIRSF004553">
    <property type="entry name" value="CHP00095"/>
    <property type="match status" value="1"/>
</dbReference>
<dbReference type="GO" id="GO:0031167">
    <property type="term" value="P:rRNA methylation"/>
    <property type="evidence" value="ECO:0007669"/>
    <property type="project" value="InterPro"/>
</dbReference>
<keyword evidence="2" id="KW-0808">Transferase</keyword>
<dbReference type="KEGG" id="abat:CFX1CAM_1260"/>
<evidence type="ECO:0000313" key="4">
    <source>
        <dbReference type="Proteomes" id="UP000195514"/>
    </source>
</evidence>
<dbReference type="Pfam" id="PF03602">
    <property type="entry name" value="Cons_hypoth95"/>
    <property type="match status" value="1"/>
</dbReference>
<dbReference type="AlphaFoldDB" id="A0A1Y6K3R7"/>
<dbReference type="Gene3D" id="3.40.50.150">
    <property type="entry name" value="Vaccinia Virus protein VP39"/>
    <property type="match status" value="1"/>
</dbReference>
<sequence length="186" mass="20913">MRVIAGSAKGAKLLSVPGKTTRPITDQVKEALFNIIGVDMEGKLFLDLFGGTGAVGIEALSRGAEHVVFLDINYRAVKIIEENLQITQLHPYATVLKKDAFAFLRESPKQAFDFIYIAPPQYRSIWAKTMQTLDENPGWVGLGETVIIQIHPKEFVEGITYTNFNEVDRRIYGDTMLVFYERVLSE</sequence>
<keyword evidence="4" id="KW-1185">Reference proteome</keyword>
<organism evidence="3 4">
    <name type="scientific">Candidatus Brevifilum fermentans</name>
    <dbReference type="NCBI Taxonomy" id="1986204"/>
    <lineage>
        <taxon>Bacteria</taxon>
        <taxon>Bacillati</taxon>
        <taxon>Chloroflexota</taxon>
        <taxon>Anaerolineae</taxon>
        <taxon>Anaerolineales</taxon>
        <taxon>Anaerolineaceae</taxon>
        <taxon>Candidatus Brevifilum</taxon>
    </lineage>
</organism>
<gene>
    <name evidence="3" type="ORF">CFX1CAM_1260</name>
</gene>
<dbReference type="SUPFAM" id="SSF53335">
    <property type="entry name" value="S-adenosyl-L-methionine-dependent methyltransferases"/>
    <property type="match status" value="1"/>
</dbReference>
<dbReference type="PANTHER" id="PTHR43542:SF1">
    <property type="entry name" value="METHYLTRANSFERASE"/>
    <property type="match status" value="1"/>
</dbReference>
<dbReference type="NCBIfam" id="TIGR00095">
    <property type="entry name" value="16S rRNA (guanine(966)-N(2))-methyltransferase RsmD"/>
    <property type="match status" value="1"/>
</dbReference>
<dbReference type="EMBL" id="LT859958">
    <property type="protein sequence ID" value="SMX54325.1"/>
    <property type="molecule type" value="Genomic_DNA"/>
</dbReference>
<proteinExistence type="predicted"/>
<dbReference type="OrthoDB" id="9803017at2"/>
<accession>A0A1Y6K3R7</accession>
<protein>
    <recommendedName>
        <fullName evidence="5">Methyltransferase</fullName>
    </recommendedName>
</protein>
<evidence type="ECO:0008006" key="5">
    <source>
        <dbReference type="Google" id="ProtNLM"/>
    </source>
</evidence>
<dbReference type="Proteomes" id="UP000195514">
    <property type="component" value="Chromosome I"/>
</dbReference>
<name>A0A1Y6K3R7_9CHLR</name>
<dbReference type="CDD" id="cd02440">
    <property type="entry name" value="AdoMet_MTases"/>
    <property type="match status" value="1"/>
</dbReference>